<dbReference type="SUPFAM" id="SSF48425">
    <property type="entry name" value="Sec7 domain"/>
    <property type="match status" value="1"/>
</dbReference>
<dbReference type="PANTHER" id="PTHR10663">
    <property type="entry name" value="GUANYL-NUCLEOTIDE EXCHANGE FACTOR"/>
    <property type="match status" value="1"/>
</dbReference>
<dbReference type="PANTHER" id="PTHR10663:SF372">
    <property type="entry name" value="F-BOX ONLY PROTEIN 8"/>
    <property type="match status" value="1"/>
</dbReference>
<keyword evidence="4" id="KW-1185">Reference proteome</keyword>
<protein>
    <recommendedName>
        <fullName evidence="5">F-box protein 8</fullName>
    </recommendedName>
</protein>
<dbReference type="Gene3D" id="1.20.1280.50">
    <property type="match status" value="1"/>
</dbReference>
<comment type="caution">
    <text evidence="3">The sequence shown here is derived from an EMBL/GenBank/DDBJ whole genome shotgun (WGS) entry which is preliminary data.</text>
</comment>
<sequence length="290" mass="33494">MGQVVQRLCMIEQQVRQQQHGRVCSQGRMACEHLATRFPDLSELPPELGVTVLSYLNPTDLCLAACVWEHLANNELLWQSLCRSSWGSVSIYSHMNSVQDMTYKKLFLLLDEASLTFNSDPFMAVNTLIEKHILDQDPMEIAQFLHTTKRLWPCKKREFLERRQDVFQRLVHLQNFQNQFLPNALRQFFREISAPKSRGQHLSNMIDGFSERFCSCNPKLGLSKDTVFVLCYSLIMLSVDLTSPHVKNKMSKREFIKNTCRAAQEVDDDYAGHLYDNIYLIGHVAADSRS</sequence>
<dbReference type="PROSITE" id="PS50181">
    <property type="entry name" value="FBOX"/>
    <property type="match status" value="1"/>
</dbReference>
<dbReference type="AlphaFoldDB" id="A0ABD0JQ15"/>
<feature type="domain" description="F-box" evidence="1">
    <location>
        <begin position="38"/>
        <end position="81"/>
    </location>
</feature>
<feature type="domain" description="SEC7" evidence="2">
    <location>
        <begin position="96"/>
        <end position="279"/>
    </location>
</feature>
<dbReference type="CDD" id="cd00171">
    <property type="entry name" value="Sec7"/>
    <property type="match status" value="1"/>
</dbReference>
<organism evidence="3 4">
    <name type="scientific">Batillaria attramentaria</name>
    <dbReference type="NCBI Taxonomy" id="370345"/>
    <lineage>
        <taxon>Eukaryota</taxon>
        <taxon>Metazoa</taxon>
        <taxon>Spiralia</taxon>
        <taxon>Lophotrochozoa</taxon>
        <taxon>Mollusca</taxon>
        <taxon>Gastropoda</taxon>
        <taxon>Caenogastropoda</taxon>
        <taxon>Sorbeoconcha</taxon>
        <taxon>Cerithioidea</taxon>
        <taxon>Batillariidae</taxon>
        <taxon>Batillaria</taxon>
    </lineage>
</organism>
<evidence type="ECO:0000259" key="1">
    <source>
        <dbReference type="PROSITE" id="PS50181"/>
    </source>
</evidence>
<dbReference type="EMBL" id="JACVVK020000361">
    <property type="protein sequence ID" value="KAK7476928.1"/>
    <property type="molecule type" value="Genomic_DNA"/>
</dbReference>
<evidence type="ECO:0000259" key="2">
    <source>
        <dbReference type="PROSITE" id="PS50190"/>
    </source>
</evidence>
<evidence type="ECO:0008006" key="5">
    <source>
        <dbReference type="Google" id="ProtNLM"/>
    </source>
</evidence>
<reference evidence="3 4" key="1">
    <citation type="journal article" date="2023" name="Sci. Data">
        <title>Genome assembly of the Korean intertidal mud-creeper Batillaria attramentaria.</title>
        <authorList>
            <person name="Patra A.K."/>
            <person name="Ho P.T."/>
            <person name="Jun S."/>
            <person name="Lee S.J."/>
            <person name="Kim Y."/>
            <person name="Won Y.J."/>
        </authorList>
    </citation>
    <scope>NUCLEOTIDE SEQUENCE [LARGE SCALE GENOMIC DNA]</scope>
    <source>
        <strain evidence="3">Wonlab-2016</strain>
    </source>
</reference>
<dbReference type="Gene3D" id="1.10.220.20">
    <property type="match status" value="1"/>
</dbReference>
<name>A0ABD0JQ15_9CAEN</name>
<dbReference type="PROSITE" id="PS50190">
    <property type="entry name" value="SEC7"/>
    <property type="match status" value="1"/>
</dbReference>
<dbReference type="Pfam" id="PF01369">
    <property type="entry name" value="Sec7"/>
    <property type="match status" value="1"/>
</dbReference>
<evidence type="ECO:0000313" key="3">
    <source>
        <dbReference type="EMBL" id="KAK7476928.1"/>
    </source>
</evidence>
<proteinExistence type="predicted"/>
<dbReference type="CDD" id="cd22088">
    <property type="entry name" value="F-box_FBXO8"/>
    <property type="match status" value="1"/>
</dbReference>
<dbReference type="InterPro" id="IPR035999">
    <property type="entry name" value="Sec7_dom_sf"/>
</dbReference>
<dbReference type="InterPro" id="IPR048003">
    <property type="entry name" value="FBXO8_F-box"/>
</dbReference>
<gene>
    <name evidence="3" type="ORF">BaRGS_00031787</name>
</gene>
<dbReference type="SMART" id="SM00222">
    <property type="entry name" value="Sec7"/>
    <property type="match status" value="1"/>
</dbReference>
<dbReference type="Proteomes" id="UP001519460">
    <property type="component" value="Unassembled WGS sequence"/>
</dbReference>
<dbReference type="InterPro" id="IPR000904">
    <property type="entry name" value="Sec7_dom"/>
</dbReference>
<dbReference type="InterPro" id="IPR036047">
    <property type="entry name" value="F-box-like_dom_sf"/>
</dbReference>
<dbReference type="Gene3D" id="1.10.1000.11">
    <property type="entry name" value="Arf Nucleotide-binding Site Opener,domain 2"/>
    <property type="match status" value="1"/>
</dbReference>
<dbReference type="SUPFAM" id="SSF81383">
    <property type="entry name" value="F-box domain"/>
    <property type="match status" value="1"/>
</dbReference>
<dbReference type="InterPro" id="IPR001810">
    <property type="entry name" value="F-box_dom"/>
</dbReference>
<dbReference type="InterPro" id="IPR023394">
    <property type="entry name" value="Sec7_C_sf"/>
</dbReference>
<evidence type="ECO:0000313" key="4">
    <source>
        <dbReference type="Proteomes" id="UP001519460"/>
    </source>
</evidence>
<dbReference type="Pfam" id="PF12937">
    <property type="entry name" value="F-box-like"/>
    <property type="match status" value="1"/>
</dbReference>
<accession>A0ABD0JQ15</accession>